<protein>
    <submittedName>
        <fullName evidence="4">Ribosomal protein S18 acetylase RimI</fullName>
    </submittedName>
</protein>
<proteinExistence type="predicted"/>
<dbReference type="InterPro" id="IPR016181">
    <property type="entry name" value="Acyl_CoA_acyltransferase"/>
</dbReference>
<feature type="domain" description="N-acetyltransferase" evidence="3">
    <location>
        <begin position="3"/>
        <end position="171"/>
    </location>
</feature>
<dbReference type="SUPFAM" id="SSF55729">
    <property type="entry name" value="Acyl-CoA N-acyltransferases (Nat)"/>
    <property type="match status" value="1"/>
</dbReference>
<dbReference type="PANTHER" id="PTHR42919">
    <property type="entry name" value="N-ALPHA-ACETYLTRANSFERASE"/>
    <property type="match status" value="1"/>
</dbReference>
<dbReference type="PROSITE" id="PS51186">
    <property type="entry name" value="GNAT"/>
    <property type="match status" value="1"/>
</dbReference>
<keyword evidence="4" id="KW-0687">Ribonucleoprotein</keyword>
<keyword evidence="2" id="KW-0012">Acyltransferase</keyword>
<dbReference type="AlphaFoldDB" id="A0A1M4TW38"/>
<evidence type="ECO:0000313" key="4">
    <source>
        <dbReference type="EMBL" id="SHE48554.1"/>
    </source>
</evidence>
<keyword evidence="5" id="KW-1185">Reference proteome</keyword>
<dbReference type="Gene3D" id="3.40.630.30">
    <property type="match status" value="1"/>
</dbReference>
<keyword evidence="1" id="KW-0808">Transferase</keyword>
<dbReference type="Pfam" id="PF00583">
    <property type="entry name" value="Acetyltransf_1"/>
    <property type="match status" value="1"/>
</dbReference>
<dbReference type="InterPro" id="IPR000182">
    <property type="entry name" value="GNAT_dom"/>
</dbReference>
<reference evidence="5" key="1">
    <citation type="submission" date="2016-11" db="EMBL/GenBank/DDBJ databases">
        <authorList>
            <person name="Varghese N."/>
            <person name="Submissions S."/>
        </authorList>
    </citation>
    <scope>NUCLEOTIDE SEQUENCE [LARGE SCALE GENOMIC DNA]</scope>
    <source>
        <strain evidence="5">DSM 17539</strain>
    </source>
</reference>
<dbReference type="EMBL" id="FQUX01000001">
    <property type="protein sequence ID" value="SHE48554.1"/>
    <property type="molecule type" value="Genomic_DNA"/>
</dbReference>
<evidence type="ECO:0000313" key="5">
    <source>
        <dbReference type="Proteomes" id="UP000184406"/>
    </source>
</evidence>
<dbReference type="GO" id="GO:0016747">
    <property type="term" value="F:acyltransferase activity, transferring groups other than amino-acyl groups"/>
    <property type="evidence" value="ECO:0007669"/>
    <property type="project" value="InterPro"/>
</dbReference>
<evidence type="ECO:0000259" key="3">
    <source>
        <dbReference type="PROSITE" id="PS51186"/>
    </source>
</evidence>
<dbReference type="GO" id="GO:0005840">
    <property type="term" value="C:ribosome"/>
    <property type="evidence" value="ECO:0007669"/>
    <property type="project" value="UniProtKB-KW"/>
</dbReference>
<dbReference type="RefSeq" id="WP_072860053.1">
    <property type="nucleotide sequence ID" value="NZ_FQUX01000001.1"/>
</dbReference>
<keyword evidence="4" id="KW-0689">Ribosomal protein</keyword>
<dbReference type="Proteomes" id="UP000184406">
    <property type="component" value="Unassembled WGS sequence"/>
</dbReference>
<dbReference type="CDD" id="cd04301">
    <property type="entry name" value="NAT_SF"/>
    <property type="match status" value="1"/>
</dbReference>
<name>A0A1M4TW38_9FLAO</name>
<evidence type="ECO:0000256" key="1">
    <source>
        <dbReference type="ARBA" id="ARBA00022679"/>
    </source>
</evidence>
<evidence type="ECO:0000256" key="2">
    <source>
        <dbReference type="ARBA" id="ARBA00023315"/>
    </source>
</evidence>
<dbReference type="OrthoDB" id="7205533at2"/>
<gene>
    <name evidence="4" type="ORF">SAMN03080594_101396</name>
</gene>
<dbReference type="PANTHER" id="PTHR42919:SF8">
    <property type="entry name" value="N-ALPHA-ACETYLTRANSFERASE 50"/>
    <property type="match status" value="1"/>
</dbReference>
<dbReference type="InterPro" id="IPR051556">
    <property type="entry name" value="N-term/lysine_N-AcTrnsfr"/>
</dbReference>
<sequence length="171" mass="20214">MKLHLRPCTITDLEVLVNLGRRTFIEAFEKDNKPEDFKIYLDSAFGEETLRKELQDINSVYYFIYLDSSLVGYIKLNENEAQSDIKDINSIELERIYVLAEFQGRGIGEWILQQVISIAKVKNRSYVWLGVWEHNPKAIKFYQRLGFYKFGSHPYFIGSDEQTDWLMRLDI</sequence>
<accession>A0A1M4TW38</accession>
<organism evidence="4 5">
    <name type="scientific">Arenibacter palladensis</name>
    <dbReference type="NCBI Taxonomy" id="237373"/>
    <lineage>
        <taxon>Bacteria</taxon>
        <taxon>Pseudomonadati</taxon>
        <taxon>Bacteroidota</taxon>
        <taxon>Flavobacteriia</taxon>
        <taxon>Flavobacteriales</taxon>
        <taxon>Flavobacteriaceae</taxon>
        <taxon>Arenibacter</taxon>
    </lineage>
</organism>